<proteinExistence type="predicted"/>
<gene>
    <name evidence="2" type="ORF">BN863_18670</name>
</gene>
<dbReference type="EC" id="3.4.24.-" evidence="2"/>
<dbReference type="InterPro" id="IPR050570">
    <property type="entry name" value="Cell_wall_metabolism_enzyme"/>
</dbReference>
<dbReference type="PATRIC" id="fig|1347342.6.peg.1870"/>
<dbReference type="RefSeq" id="WP_038529846.1">
    <property type="nucleotide sequence ID" value="NZ_HG315671.1"/>
</dbReference>
<dbReference type="CDD" id="cd12797">
    <property type="entry name" value="M23_peptidase"/>
    <property type="match status" value="1"/>
</dbReference>
<keyword evidence="3" id="KW-1185">Reference proteome</keyword>
<dbReference type="GO" id="GO:0004222">
    <property type="term" value="F:metalloendopeptidase activity"/>
    <property type="evidence" value="ECO:0007669"/>
    <property type="project" value="TreeGrafter"/>
</dbReference>
<dbReference type="EMBL" id="HG315671">
    <property type="protein sequence ID" value="CDF79579.1"/>
    <property type="molecule type" value="Genomic_DNA"/>
</dbReference>
<evidence type="ECO:0000313" key="2">
    <source>
        <dbReference type="EMBL" id="CDF79579.1"/>
    </source>
</evidence>
<evidence type="ECO:0000313" key="3">
    <source>
        <dbReference type="Proteomes" id="UP000016160"/>
    </source>
</evidence>
<dbReference type="Pfam" id="PF01551">
    <property type="entry name" value="Peptidase_M23"/>
    <property type="match status" value="1"/>
</dbReference>
<dbReference type="PANTHER" id="PTHR21666">
    <property type="entry name" value="PEPTIDASE-RELATED"/>
    <property type="match status" value="1"/>
</dbReference>
<dbReference type="OrthoDB" id="9810477at2"/>
<dbReference type="PANTHER" id="PTHR21666:SF268">
    <property type="entry name" value="PEPTIDASE M23 DOMAIN-CONTAINING PROTEIN"/>
    <property type="match status" value="1"/>
</dbReference>
<keyword evidence="2" id="KW-0378">Hydrolase</keyword>
<evidence type="ECO:0000259" key="1">
    <source>
        <dbReference type="Pfam" id="PF01551"/>
    </source>
</evidence>
<accession>T2KNK6</accession>
<feature type="domain" description="M23ase beta-sheet core" evidence="1">
    <location>
        <begin position="200"/>
        <end position="297"/>
    </location>
</feature>
<sequence length="378" mass="41992">MHKLGMKQYITILLTLLIITSCKQTQQITDAITKPTAKTVFERSFKGNDSVFQDYEARYHKALNNTLQLELPTVIQLKSDTSGFKILAYTLDLKQGERLKIETDDNTDSLQLVLDMFTLNTNAISSKKPVISNTTESNSISFKVTSTNQYKFVMIPNGTVRKNFSIKLYTVPTLAFPVSGKDNKAVQSFWGAVRSGGKRSHEGIDIFAKRGTPVVASTNGFITDTGNRGLGGKQVWLRDGIFGSSLYYAHLDSIAVSRGNKVNVGDTLGFVGNTGNAKTTSPHLHFGIYTNAGAVDPYPFIKLTEQIEFKKGALIDVGKTRLQKNELRISPDTKSQKRTDLPINTQVNIVAKTNRWYHTRVQDTLEGFIHESLIQTAQ</sequence>
<dbReference type="Gene3D" id="2.70.70.10">
    <property type="entry name" value="Glucose Permease (Domain IIA)"/>
    <property type="match status" value="1"/>
</dbReference>
<dbReference type="AlphaFoldDB" id="T2KNK6"/>
<dbReference type="STRING" id="1347342.BN863_18670"/>
<reference evidence="2 3" key="1">
    <citation type="journal article" date="2013" name="Appl. Environ. Microbiol.">
        <title>The genome of the alga-associated marine flavobacterium Formosa agariphila KMM 3901T reveals a broad potential for degradation of algal polysaccharides.</title>
        <authorList>
            <person name="Mann A.J."/>
            <person name="Hahnke R.L."/>
            <person name="Huang S."/>
            <person name="Werner J."/>
            <person name="Xing P."/>
            <person name="Barbeyron T."/>
            <person name="Huettel B."/>
            <person name="Stueber K."/>
            <person name="Reinhardt R."/>
            <person name="Harder J."/>
            <person name="Gloeckner F.O."/>
            <person name="Amann R.I."/>
            <person name="Teeling H."/>
        </authorList>
    </citation>
    <scope>NUCLEOTIDE SEQUENCE [LARGE SCALE GENOMIC DNA]</scope>
    <source>
        <strain evidence="3">DSM 15362 / KCTC 12365 / LMG 23005 / KMM 3901</strain>
    </source>
</reference>
<dbReference type="InterPro" id="IPR016047">
    <property type="entry name" value="M23ase_b-sheet_dom"/>
</dbReference>
<dbReference type="InterPro" id="IPR011055">
    <property type="entry name" value="Dup_hybrid_motif"/>
</dbReference>
<dbReference type="SUPFAM" id="SSF51261">
    <property type="entry name" value="Duplicated hybrid motif"/>
    <property type="match status" value="1"/>
</dbReference>
<dbReference type="Gene3D" id="2.30.30.40">
    <property type="entry name" value="SH3 Domains"/>
    <property type="match status" value="1"/>
</dbReference>
<dbReference type="PROSITE" id="PS51257">
    <property type="entry name" value="PROKAR_LIPOPROTEIN"/>
    <property type="match status" value="1"/>
</dbReference>
<dbReference type="HOGENOM" id="CLU_043275_0_0_10"/>
<dbReference type="Proteomes" id="UP000016160">
    <property type="component" value="Chromosome"/>
</dbReference>
<name>T2KNK6_FORAG</name>
<organism evidence="2 3">
    <name type="scientific">Formosa agariphila (strain DSM 15362 / KCTC 12365 / LMG 23005 / KMM 3901 / M-2Alg 35-1)</name>
    <dbReference type="NCBI Taxonomy" id="1347342"/>
    <lineage>
        <taxon>Bacteria</taxon>
        <taxon>Pseudomonadati</taxon>
        <taxon>Bacteroidota</taxon>
        <taxon>Flavobacteriia</taxon>
        <taxon>Flavobacteriales</taxon>
        <taxon>Flavobacteriaceae</taxon>
        <taxon>Formosa</taxon>
    </lineage>
</organism>
<dbReference type="eggNOG" id="COG0739">
    <property type="taxonomic scope" value="Bacteria"/>
</dbReference>
<protein>
    <submittedName>
        <fullName evidence="2">Peptidase, M23 family</fullName>
        <ecNumber evidence="2">3.4.24.-</ecNumber>
    </submittedName>
</protein>